<dbReference type="Pfam" id="PF13602">
    <property type="entry name" value="ADH_zinc_N_2"/>
    <property type="match status" value="1"/>
</dbReference>
<dbReference type="EMBL" id="JAFMYW010000003">
    <property type="protein sequence ID" value="MBO0949572.1"/>
    <property type="molecule type" value="Genomic_DNA"/>
</dbReference>
<dbReference type="CDD" id="cd05289">
    <property type="entry name" value="MDR_like_2"/>
    <property type="match status" value="1"/>
</dbReference>
<dbReference type="InterPro" id="IPR013154">
    <property type="entry name" value="ADH-like_N"/>
</dbReference>
<dbReference type="RefSeq" id="WP_207329524.1">
    <property type="nucleotide sequence ID" value="NZ_JAFMYW010000003.1"/>
</dbReference>
<dbReference type="InterPro" id="IPR036291">
    <property type="entry name" value="NAD(P)-bd_dom_sf"/>
</dbReference>
<evidence type="ECO:0000313" key="3">
    <source>
        <dbReference type="EMBL" id="MBO0949572.1"/>
    </source>
</evidence>
<dbReference type="InterPro" id="IPR050700">
    <property type="entry name" value="YIM1/Zinc_Alcohol_DH_Fams"/>
</dbReference>
<name>A0ABS3JHU4_9BACT</name>
<proteinExistence type="predicted"/>
<comment type="caution">
    <text evidence="3">The sequence shown here is derived from an EMBL/GenBank/DDBJ whole genome shotgun (WGS) entry which is preliminary data.</text>
</comment>
<dbReference type="InterPro" id="IPR011032">
    <property type="entry name" value="GroES-like_sf"/>
</dbReference>
<organism evidence="3 4">
    <name type="scientific">Fibrella forsythiae</name>
    <dbReference type="NCBI Taxonomy" id="2817061"/>
    <lineage>
        <taxon>Bacteria</taxon>
        <taxon>Pseudomonadati</taxon>
        <taxon>Bacteroidota</taxon>
        <taxon>Cytophagia</taxon>
        <taxon>Cytophagales</taxon>
        <taxon>Spirosomataceae</taxon>
        <taxon>Fibrella</taxon>
    </lineage>
</organism>
<dbReference type="InterPro" id="IPR020843">
    <property type="entry name" value="ER"/>
</dbReference>
<gene>
    <name evidence="3" type="ORF">J2I46_13330</name>
</gene>
<keyword evidence="4" id="KW-1185">Reference proteome</keyword>
<sequence>MQAYILTGTNGPDSLQLTNVPTPTISASDVLVRVKAISLNPVDYKTARGKAMWGTLSAQPPVIDGWDIAGEVTEVGADVTEFKVGDAVFGMVNFPGAGRAYAEYVAAPADHLAHQPANISVEEAAGATLAALTAFQIMKKANVQAGQRVLVHAAGGGVGSFAVQFAKERGAYVLGTASAAKRDFVLSLGADEVIDYTQVRFEEAIEPVDFVFTGIGNDIPTRSLSIIKPGGKLISIAGGVTPEVSTQAQASQINASAFLVSSNGADQRAIADRLADGRLQSYVSQTIPFSQLPDALRQLEEGKTQGKIIVTV</sequence>
<dbReference type="SUPFAM" id="SSF50129">
    <property type="entry name" value="GroES-like"/>
    <property type="match status" value="1"/>
</dbReference>
<dbReference type="PANTHER" id="PTHR11695:SF294">
    <property type="entry name" value="RETICULON-4-INTERACTING PROTEIN 1, MITOCHONDRIAL"/>
    <property type="match status" value="1"/>
</dbReference>
<reference evidence="3 4" key="1">
    <citation type="submission" date="2021-03" db="EMBL/GenBank/DDBJ databases">
        <title>Fibrella sp. HMF5405 genome sequencing and assembly.</title>
        <authorList>
            <person name="Kang H."/>
            <person name="Kim H."/>
            <person name="Bae S."/>
            <person name="Joh K."/>
        </authorList>
    </citation>
    <scope>NUCLEOTIDE SEQUENCE [LARGE SCALE GENOMIC DNA]</scope>
    <source>
        <strain evidence="3 4">HMF5405</strain>
    </source>
</reference>
<dbReference type="PANTHER" id="PTHR11695">
    <property type="entry name" value="ALCOHOL DEHYDROGENASE RELATED"/>
    <property type="match status" value="1"/>
</dbReference>
<dbReference type="InterPro" id="IPR002364">
    <property type="entry name" value="Quin_OxRdtase/zeta-crystal_CS"/>
</dbReference>
<feature type="domain" description="Enoyl reductase (ER)" evidence="2">
    <location>
        <begin position="11"/>
        <end position="310"/>
    </location>
</feature>
<keyword evidence="1" id="KW-0560">Oxidoreductase</keyword>
<dbReference type="SUPFAM" id="SSF51735">
    <property type="entry name" value="NAD(P)-binding Rossmann-fold domains"/>
    <property type="match status" value="1"/>
</dbReference>
<dbReference type="Gene3D" id="3.40.50.720">
    <property type="entry name" value="NAD(P)-binding Rossmann-like Domain"/>
    <property type="match status" value="1"/>
</dbReference>
<dbReference type="Proteomes" id="UP000664628">
    <property type="component" value="Unassembled WGS sequence"/>
</dbReference>
<dbReference type="PROSITE" id="PS01162">
    <property type="entry name" value="QOR_ZETA_CRYSTAL"/>
    <property type="match status" value="1"/>
</dbReference>
<evidence type="ECO:0000313" key="4">
    <source>
        <dbReference type="Proteomes" id="UP000664628"/>
    </source>
</evidence>
<dbReference type="SMART" id="SM00829">
    <property type="entry name" value="PKS_ER"/>
    <property type="match status" value="1"/>
</dbReference>
<dbReference type="Gene3D" id="3.90.180.10">
    <property type="entry name" value="Medium-chain alcohol dehydrogenases, catalytic domain"/>
    <property type="match status" value="1"/>
</dbReference>
<accession>A0ABS3JHU4</accession>
<evidence type="ECO:0000259" key="2">
    <source>
        <dbReference type="SMART" id="SM00829"/>
    </source>
</evidence>
<protein>
    <submittedName>
        <fullName evidence="3">NADP-dependent oxidoreductase</fullName>
    </submittedName>
</protein>
<dbReference type="Pfam" id="PF08240">
    <property type="entry name" value="ADH_N"/>
    <property type="match status" value="1"/>
</dbReference>
<evidence type="ECO:0000256" key="1">
    <source>
        <dbReference type="ARBA" id="ARBA00023002"/>
    </source>
</evidence>